<feature type="domain" description="TonB C-terminal" evidence="10">
    <location>
        <begin position="62"/>
        <end position="133"/>
    </location>
</feature>
<dbReference type="Pfam" id="PF03544">
    <property type="entry name" value="TonB_C"/>
    <property type="match status" value="1"/>
</dbReference>
<evidence type="ECO:0000256" key="2">
    <source>
        <dbReference type="ARBA" id="ARBA00006555"/>
    </source>
</evidence>
<dbReference type="InterPro" id="IPR037682">
    <property type="entry name" value="TonB_C"/>
</dbReference>
<dbReference type="EMBL" id="JABANE010000070">
    <property type="protein sequence ID" value="NME70663.1"/>
    <property type="molecule type" value="Genomic_DNA"/>
</dbReference>
<keyword evidence="8" id="KW-1133">Transmembrane helix</keyword>
<dbReference type="RefSeq" id="WP_169658893.1">
    <property type="nucleotide sequence ID" value="NZ_JABANE010000070.1"/>
</dbReference>
<name>A0A7X9XBH2_9BACT</name>
<accession>A0A7X9XBH2</accession>
<dbReference type="InterPro" id="IPR006260">
    <property type="entry name" value="TonB/TolA_C"/>
</dbReference>
<dbReference type="GO" id="GO:0098797">
    <property type="term" value="C:plasma membrane protein complex"/>
    <property type="evidence" value="ECO:0007669"/>
    <property type="project" value="TreeGrafter"/>
</dbReference>
<dbReference type="GO" id="GO:0055085">
    <property type="term" value="P:transmembrane transport"/>
    <property type="evidence" value="ECO:0007669"/>
    <property type="project" value="InterPro"/>
</dbReference>
<dbReference type="InterPro" id="IPR051045">
    <property type="entry name" value="TonB-dependent_transducer"/>
</dbReference>
<evidence type="ECO:0000313" key="12">
    <source>
        <dbReference type="Proteomes" id="UP000576082"/>
    </source>
</evidence>
<comment type="similarity">
    <text evidence="2">Belongs to the TonB family.</text>
</comment>
<keyword evidence="3" id="KW-0813">Transport</keyword>
<comment type="caution">
    <text evidence="11">The sequence shown here is derived from an EMBL/GenBank/DDBJ whole genome shotgun (WGS) entry which is preliminary data.</text>
</comment>
<dbReference type="GO" id="GO:0031992">
    <property type="term" value="F:energy transducer activity"/>
    <property type="evidence" value="ECO:0007669"/>
    <property type="project" value="TreeGrafter"/>
</dbReference>
<evidence type="ECO:0000256" key="3">
    <source>
        <dbReference type="ARBA" id="ARBA00022448"/>
    </source>
</evidence>
<dbReference type="PANTHER" id="PTHR33446:SF2">
    <property type="entry name" value="PROTEIN TONB"/>
    <property type="match status" value="1"/>
</dbReference>
<keyword evidence="7" id="KW-0653">Protein transport</keyword>
<comment type="subcellular location">
    <subcellularLocation>
        <location evidence="1">Cell inner membrane</location>
        <topology evidence="1">Single-pass membrane protein</topology>
        <orientation evidence="1">Periplasmic side</orientation>
    </subcellularLocation>
</comment>
<evidence type="ECO:0000256" key="5">
    <source>
        <dbReference type="ARBA" id="ARBA00022519"/>
    </source>
</evidence>
<evidence type="ECO:0000259" key="10">
    <source>
        <dbReference type="Pfam" id="PF03544"/>
    </source>
</evidence>
<dbReference type="GO" id="GO:0015031">
    <property type="term" value="P:protein transport"/>
    <property type="evidence" value="ECO:0007669"/>
    <property type="project" value="UniProtKB-KW"/>
</dbReference>
<dbReference type="SUPFAM" id="SSF74653">
    <property type="entry name" value="TolA/TonB C-terminal domain"/>
    <property type="match status" value="1"/>
</dbReference>
<evidence type="ECO:0000256" key="4">
    <source>
        <dbReference type="ARBA" id="ARBA00022475"/>
    </source>
</evidence>
<organism evidence="11 12">
    <name type="scientific">Flammeovirga aprica JL-4</name>
    <dbReference type="NCBI Taxonomy" id="694437"/>
    <lineage>
        <taxon>Bacteria</taxon>
        <taxon>Pseudomonadati</taxon>
        <taxon>Bacteroidota</taxon>
        <taxon>Cytophagia</taxon>
        <taxon>Cytophagales</taxon>
        <taxon>Flammeovirgaceae</taxon>
        <taxon>Flammeovirga</taxon>
    </lineage>
</organism>
<dbReference type="Proteomes" id="UP000576082">
    <property type="component" value="Unassembled WGS sequence"/>
</dbReference>
<keyword evidence="6" id="KW-0812">Transmembrane</keyword>
<reference evidence="11 12" key="1">
    <citation type="submission" date="2020-04" db="EMBL/GenBank/DDBJ databases">
        <title>Flammeovirga sp. SR4, a novel species isolated from seawater.</title>
        <authorList>
            <person name="Wang X."/>
        </authorList>
    </citation>
    <scope>NUCLEOTIDE SEQUENCE [LARGE SCALE GENOMIC DNA]</scope>
    <source>
        <strain evidence="11 12">ATCC 23126</strain>
    </source>
</reference>
<evidence type="ECO:0000256" key="9">
    <source>
        <dbReference type="ARBA" id="ARBA00023136"/>
    </source>
</evidence>
<sequence length="134" mass="15419">MNKILLTLSIFLSCHLLESCHTKEMNAEIEEEKADFMYSEILPKFYHEEGISLSDFVKRELKYPKAKGCIEGKVYVRFLVDKYGHSSEFEVVRGLSEEADKNAIEVVRKMTFEAGIENGRAVNSWVIVPITFSF</sequence>
<evidence type="ECO:0000256" key="8">
    <source>
        <dbReference type="ARBA" id="ARBA00022989"/>
    </source>
</evidence>
<evidence type="ECO:0000256" key="1">
    <source>
        <dbReference type="ARBA" id="ARBA00004383"/>
    </source>
</evidence>
<keyword evidence="5" id="KW-0997">Cell inner membrane</keyword>
<dbReference type="Gene3D" id="3.30.1150.10">
    <property type="match status" value="1"/>
</dbReference>
<evidence type="ECO:0000256" key="6">
    <source>
        <dbReference type="ARBA" id="ARBA00022692"/>
    </source>
</evidence>
<gene>
    <name evidence="11" type="ORF">HHU12_21985</name>
</gene>
<proteinExistence type="inferred from homology"/>
<evidence type="ECO:0000256" key="7">
    <source>
        <dbReference type="ARBA" id="ARBA00022927"/>
    </source>
</evidence>
<evidence type="ECO:0000313" key="11">
    <source>
        <dbReference type="EMBL" id="NME70663.1"/>
    </source>
</evidence>
<protein>
    <submittedName>
        <fullName evidence="11">Energy transducer TonB</fullName>
    </submittedName>
</protein>
<keyword evidence="4" id="KW-1003">Cell membrane</keyword>
<dbReference type="NCBIfam" id="TIGR01352">
    <property type="entry name" value="tonB_Cterm"/>
    <property type="match status" value="1"/>
</dbReference>
<keyword evidence="12" id="KW-1185">Reference proteome</keyword>
<dbReference type="AlphaFoldDB" id="A0A7X9XBH2"/>
<keyword evidence="9" id="KW-0472">Membrane</keyword>
<dbReference type="PANTHER" id="PTHR33446">
    <property type="entry name" value="PROTEIN TONB-RELATED"/>
    <property type="match status" value="1"/>
</dbReference>